<proteinExistence type="predicted"/>
<dbReference type="InterPro" id="IPR029033">
    <property type="entry name" value="His_PPase_superfam"/>
</dbReference>
<dbReference type="PANTHER" id="PTHR47623:SF1">
    <property type="entry name" value="OS09G0287300 PROTEIN"/>
    <property type="match status" value="1"/>
</dbReference>
<organism evidence="1 2">
    <name type="scientific">Paramylibacter ulvae</name>
    <dbReference type="NCBI Taxonomy" id="1651968"/>
    <lineage>
        <taxon>Bacteria</taxon>
        <taxon>Pseudomonadati</taxon>
        <taxon>Pseudomonadota</taxon>
        <taxon>Alphaproteobacteria</taxon>
        <taxon>Rhodobacterales</taxon>
        <taxon>Paracoccaceae</taxon>
        <taxon>Paramylibacter</taxon>
    </lineage>
</organism>
<dbReference type="RefSeq" id="WP_189639857.1">
    <property type="nucleotide sequence ID" value="NZ_BMZF01000003.1"/>
</dbReference>
<name>A0ABQ3CZ85_9RHOB</name>
<dbReference type="Proteomes" id="UP000634455">
    <property type="component" value="Unassembled WGS sequence"/>
</dbReference>
<dbReference type="Pfam" id="PF00300">
    <property type="entry name" value="His_Phos_1"/>
    <property type="match status" value="1"/>
</dbReference>
<dbReference type="EMBL" id="BMZF01000003">
    <property type="protein sequence ID" value="GHA50057.1"/>
    <property type="molecule type" value="Genomic_DNA"/>
</dbReference>
<evidence type="ECO:0000313" key="2">
    <source>
        <dbReference type="Proteomes" id="UP000634455"/>
    </source>
</evidence>
<dbReference type="Gene3D" id="3.40.50.1240">
    <property type="entry name" value="Phosphoglycerate mutase-like"/>
    <property type="match status" value="1"/>
</dbReference>
<dbReference type="PANTHER" id="PTHR47623">
    <property type="entry name" value="OS09G0287300 PROTEIN"/>
    <property type="match status" value="1"/>
</dbReference>
<dbReference type="SMART" id="SM00855">
    <property type="entry name" value="PGAM"/>
    <property type="match status" value="1"/>
</dbReference>
<dbReference type="InterPro" id="IPR013078">
    <property type="entry name" value="His_Pase_superF_clade-1"/>
</dbReference>
<evidence type="ECO:0000313" key="1">
    <source>
        <dbReference type="EMBL" id="GHA50057.1"/>
    </source>
</evidence>
<gene>
    <name evidence="1" type="ORF">GCM10008927_13740</name>
</gene>
<keyword evidence="2" id="KW-1185">Reference proteome</keyword>
<dbReference type="SUPFAM" id="SSF53254">
    <property type="entry name" value="Phosphoglycerate mutase-like"/>
    <property type="match status" value="1"/>
</dbReference>
<sequence>MKRLILMRHAKSSWDNLRLTDHDRTLNQRGRDDCPMMAAWLVDKGYTPSEVICSTATRCMETWESVGIAAQFDPPVRYEKSLYHATAERLMGQLQKGTTDTVMMLAHNPGISDFAARLVKLAPNHPKFMYYPTAAITVIDFDTPDWQSIGFGRGTAVDFVTPRDLRK</sequence>
<accession>A0ABQ3CZ85</accession>
<dbReference type="CDD" id="cd07067">
    <property type="entry name" value="HP_PGM_like"/>
    <property type="match status" value="1"/>
</dbReference>
<protein>
    <submittedName>
        <fullName evidence="1">Phosphoglycerate mutase</fullName>
    </submittedName>
</protein>
<comment type="caution">
    <text evidence="1">The sequence shown here is derived from an EMBL/GenBank/DDBJ whole genome shotgun (WGS) entry which is preliminary data.</text>
</comment>
<reference evidence="2" key="1">
    <citation type="journal article" date="2019" name="Int. J. Syst. Evol. Microbiol.">
        <title>The Global Catalogue of Microorganisms (GCM) 10K type strain sequencing project: providing services to taxonomists for standard genome sequencing and annotation.</title>
        <authorList>
            <consortium name="The Broad Institute Genomics Platform"/>
            <consortium name="The Broad Institute Genome Sequencing Center for Infectious Disease"/>
            <person name="Wu L."/>
            <person name="Ma J."/>
        </authorList>
    </citation>
    <scope>NUCLEOTIDE SEQUENCE [LARGE SCALE GENOMIC DNA]</scope>
    <source>
        <strain evidence="2">KCTC 32465</strain>
    </source>
</reference>